<evidence type="ECO:0000256" key="1">
    <source>
        <dbReference type="SAM" id="SignalP"/>
    </source>
</evidence>
<dbReference type="RefSeq" id="WP_048855786.1">
    <property type="nucleotide sequence ID" value="NZ_BANJ01000015.1"/>
</dbReference>
<sequence length="193" mass="21191">MSPRALALSLGLALAVLPVLTPAMATVPPAAPHPAILPDTTQPPPPQRTYRHLWTDDRGISHITTCPVHDFFLKSMSPPAGPQWQDPMEPQVATIMVTVQPARWNGTWHPDPKPQWIVPLQGRWYVRAMDGTRVEMGPGDILFGEDQNVRPMETGPYRGKKGHDAGNIGNGPVTLMVIQSANAPIPNQPCRYH</sequence>
<feature type="chain" id="PRO_5002310540" description="Cupin 2 conserved barrel domain-containing protein" evidence="1">
    <location>
        <begin position="26"/>
        <end position="193"/>
    </location>
</feature>
<evidence type="ECO:0000313" key="2">
    <source>
        <dbReference type="EMBL" id="GAN99051.1"/>
    </source>
</evidence>
<protein>
    <recommendedName>
        <fullName evidence="4">Cupin 2 conserved barrel domain-containing protein</fullName>
    </recommendedName>
</protein>
<proteinExistence type="predicted"/>
<feature type="signal peptide" evidence="1">
    <location>
        <begin position="1"/>
        <end position="25"/>
    </location>
</feature>
<dbReference type="SUPFAM" id="SSF51182">
    <property type="entry name" value="RmlC-like cupins"/>
    <property type="match status" value="1"/>
</dbReference>
<reference evidence="2 3" key="1">
    <citation type="submission" date="2012-11" db="EMBL/GenBank/DDBJ databases">
        <title>Whole genome sequence of Gluconacetobacter xylinus NBRC 13693.</title>
        <authorList>
            <person name="Azuma Y."/>
            <person name="Higashiura N."/>
            <person name="Hirakawa H."/>
            <person name="Matsushita K."/>
        </authorList>
    </citation>
    <scope>NUCLEOTIDE SEQUENCE [LARGE SCALE GENOMIC DNA]</scope>
    <source>
        <strain evidence="2 3">NBRC 13693</strain>
    </source>
</reference>
<gene>
    <name evidence="2" type="ORF">Gxy13693_015_028</name>
</gene>
<dbReference type="InterPro" id="IPR011051">
    <property type="entry name" value="RmlC_Cupin_sf"/>
</dbReference>
<name>A0A0D6Q8C8_KOMXY</name>
<dbReference type="AlphaFoldDB" id="A0A0D6Q8C8"/>
<comment type="caution">
    <text evidence="2">The sequence shown here is derived from an EMBL/GenBank/DDBJ whole genome shotgun (WGS) entry which is preliminary data.</text>
</comment>
<organism evidence="2 3">
    <name type="scientific">Komagataeibacter xylinus NBRC 13693</name>
    <dbReference type="NCBI Taxonomy" id="1234668"/>
    <lineage>
        <taxon>Bacteria</taxon>
        <taxon>Pseudomonadati</taxon>
        <taxon>Pseudomonadota</taxon>
        <taxon>Alphaproteobacteria</taxon>
        <taxon>Acetobacterales</taxon>
        <taxon>Acetobacteraceae</taxon>
        <taxon>Komagataeibacter</taxon>
    </lineage>
</organism>
<evidence type="ECO:0000313" key="3">
    <source>
        <dbReference type="Proteomes" id="UP000032683"/>
    </source>
</evidence>
<dbReference type="EMBL" id="BANJ01000015">
    <property type="protein sequence ID" value="GAN99051.1"/>
    <property type="molecule type" value="Genomic_DNA"/>
</dbReference>
<dbReference type="CDD" id="cd07009">
    <property type="entry name" value="cupin_BLL0285-like"/>
    <property type="match status" value="1"/>
</dbReference>
<keyword evidence="1" id="KW-0732">Signal</keyword>
<dbReference type="Proteomes" id="UP000032683">
    <property type="component" value="Unassembled WGS sequence"/>
</dbReference>
<evidence type="ECO:0008006" key="4">
    <source>
        <dbReference type="Google" id="ProtNLM"/>
    </source>
</evidence>
<accession>A0A0D6Q8C8</accession>